<dbReference type="Proteomes" id="UP000026915">
    <property type="component" value="Chromosome 6"/>
</dbReference>
<dbReference type="Gramene" id="EOY26947">
    <property type="protein sequence ID" value="EOY26947"/>
    <property type="gene ID" value="TCM_028904"/>
</dbReference>
<dbReference type="HOGENOM" id="CLU_347959_0_0_1"/>
<protein>
    <recommendedName>
        <fullName evidence="3">RNase H type-1 domain-containing protein</fullName>
    </recommendedName>
</protein>
<dbReference type="InParanoid" id="A0A061GCQ7"/>
<gene>
    <name evidence="1" type="ORF">TCM_028904</name>
</gene>
<dbReference type="EMBL" id="CM001884">
    <property type="protein sequence ID" value="EOY26947.1"/>
    <property type="molecule type" value="Genomic_DNA"/>
</dbReference>
<evidence type="ECO:0000313" key="2">
    <source>
        <dbReference type="Proteomes" id="UP000026915"/>
    </source>
</evidence>
<dbReference type="InterPro" id="IPR036691">
    <property type="entry name" value="Endo/exonu/phosph_ase_sf"/>
</dbReference>
<sequence>MLRDSKEVRNVNSVREFTNETMINQRMNFKEALTRNINEREVRTQGKVDMNKANVSRGKETKSIDDCAKEVKTILIEKDELNWLEWVNIGVRPIGGQFVLVSFRNKDEIETLLNQYWDIFEPWVISLSPYSAGKEIPSRYFAFALIEVNGKGFQVKALIKEVLSCEAISRYDELSSEPFGESDQGLKKSKVGMDRMTECAREGVQRLLEKWLRSKNQDLELEGTKESLQSIDGRKTKKKACGKIDKAIEGKSKCKVKSKLKKMEGFFRSKKESDEDAEVGEVDNDNETGLIFEMSRLMGFEFIKRKEKVLNYFVDMEKYRTKGAPNIGDKISGSFVASMGKTKGLISIWHDDFFQVCEQIHNRHFLVVIGKVTEVEKCYGFINIYYLNEESLKQNLCEELEQLMRSKNILWCLGEDFNIIRNKQKMVGKEGIRRLEEKFNEFINNLALVDLELTRDRNKTKNGEEAKLWDKLRDLKLDDTKWEIVQKKVELWRLYRTDKVEWRQRSRCKWVQEGDCNAKCLFDWEKSQWYALGDTLKEVQLNKKMKDVLIWKCEVSGRKRNLLSLFHQMQQNLEGSYAKMKQKQVRKRIKWAAPKQGFIKFNVDSSTKGCLGLAGIGGILTNEFGEVKISFSKSIGITDSSQVEIMAVKEAIMSFSTSKWKDSHHPIVESDAINIVS</sequence>
<name>A0A061GCQ7_THECC</name>
<keyword evidence="2" id="KW-1185">Reference proteome</keyword>
<evidence type="ECO:0000313" key="1">
    <source>
        <dbReference type="EMBL" id="EOY26947.1"/>
    </source>
</evidence>
<reference evidence="1 2" key="1">
    <citation type="journal article" date="2013" name="Genome Biol.">
        <title>The genome sequence of the most widely cultivated cacao type and its use to identify candidate genes regulating pod color.</title>
        <authorList>
            <person name="Motamayor J.C."/>
            <person name="Mockaitis K."/>
            <person name="Schmutz J."/>
            <person name="Haiminen N."/>
            <person name="Iii D.L."/>
            <person name="Cornejo O."/>
            <person name="Findley S.D."/>
            <person name="Zheng P."/>
            <person name="Utro F."/>
            <person name="Royaert S."/>
            <person name="Saski C."/>
            <person name="Jenkins J."/>
            <person name="Podicheti R."/>
            <person name="Zhao M."/>
            <person name="Scheffler B.E."/>
            <person name="Stack J.C."/>
            <person name="Feltus F.A."/>
            <person name="Mustiga G.M."/>
            <person name="Amores F."/>
            <person name="Phillips W."/>
            <person name="Marelli J.P."/>
            <person name="May G.D."/>
            <person name="Shapiro H."/>
            <person name="Ma J."/>
            <person name="Bustamante C.D."/>
            <person name="Schnell R.J."/>
            <person name="Main D."/>
            <person name="Gilbert D."/>
            <person name="Parida L."/>
            <person name="Kuhn D.N."/>
        </authorList>
    </citation>
    <scope>NUCLEOTIDE SEQUENCE [LARGE SCALE GENOMIC DNA]</scope>
    <source>
        <strain evidence="2">cv. Matina 1-6</strain>
    </source>
</reference>
<evidence type="ECO:0008006" key="3">
    <source>
        <dbReference type="Google" id="ProtNLM"/>
    </source>
</evidence>
<dbReference type="AlphaFoldDB" id="A0A061GCQ7"/>
<accession>A0A061GCQ7</accession>
<dbReference type="Gene3D" id="3.60.10.10">
    <property type="entry name" value="Endonuclease/exonuclease/phosphatase"/>
    <property type="match status" value="1"/>
</dbReference>
<dbReference type="InterPro" id="IPR044730">
    <property type="entry name" value="RNase_H-like_dom_plant"/>
</dbReference>
<dbReference type="PANTHER" id="PTHR33033:SF118">
    <property type="entry name" value="OS02G0175302 PROTEIN"/>
    <property type="match status" value="1"/>
</dbReference>
<dbReference type="PANTHER" id="PTHR33033">
    <property type="entry name" value="POLYNUCLEOTIDYL TRANSFERASE, RIBONUCLEASE H-LIKE SUPERFAMILY PROTEIN-RELATED"/>
    <property type="match status" value="1"/>
</dbReference>
<proteinExistence type="predicted"/>
<organism evidence="1 2">
    <name type="scientific">Theobroma cacao</name>
    <name type="common">Cacao</name>
    <name type="synonym">Cocoa</name>
    <dbReference type="NCBI Taxonomy" id="3641"/>
    <lineage>
        <taxon>Eukaryota</taxon>
        <taxon>Viridiplantae</taxon>
        <taxon>Streptophyta</taxon>
        <taxon>Embryophyta</taxon>
        <taxon>Tracheophyta</taxon>
        <taxon>Spermatophyta</taxon>
        <taxon>Magnoliopsida</taxon>
        <taxon>eudicotyledons</taxon>
        <taxon>Gunneridae</taxon>
        <taxon>Pentapetalae</taxon>
        <taxon>rosids</taxon>
        <taxon>malvids</taxon>
        <taxon>Malvales</taxon>
        <taxon>Malvaceae</taxon>
        <taxon>Byttnerioideae</taxon>
        <taxon>Theobroma</taxon>
    </lineage>
</organism>
<dbReference type="CDD" id="cd06222">
    <property type="entry name" value="RNase_H_like"/>
    <property type="match status" value="1"/>
</dbReference>